<reference evidence="2 3" key="1">
    <citation type="submission" date="2020-04" db="EMBL/GenBank/DDBJ databases">
        <title>MicrobeNet Type strains.</title>
        <authorList>
            <person name="Nicholson A.C."/>
        </authorList>
    </citation>
    <scope>NUCLEOTIDE SEQUENCE [LARGE SCALE GENOMIC DNA]</scope>
    <source>
        <strain evidence="2 3">ATCC 23612</strain>
    </source>
</reference>
<keyword evidence="2" id="KW-0378">Hydrolase</keyword>
<evidence type="ECO:0000313" key="3">
    <source>
        <dbReference type="Proteomes" id="UP000553209"/>
    </source>
</evidence>
<dbReference type="GO" id="GO:0016787">
    <property type="term" value="F:hydrolase activity"/>
    <property type="evidence" value="ECO:0007669"/>
    <property type="project" value="UniProtKB-KW"/>
</dbReference>
<protein>
    <submittedName>
        <fullName evidence="2">Pyrophosphohydrolase</fullName>
    </submittedName>
</protein>
<dbReference type="PANTHER" id="PTHR42702:SF1">
    <property type="entry name" value="REGULATORY PROTEIN FOR BETA-LACTAMASE"/>
    <property type="match status" value="1"/>
</dbReference>
<dbReference type="PANTHER" id="PTHR42702">
    <property type="entry name" value="NUCLEOTIDE PYROPHOSPHOHYDROLASE"/>
    <property type="match status" value="1"/>
</dbReference>
<sequence>MQPLSPGPLTLAQIQEYVARMELERGFAGSTTIEQALKLAEETGEVCKAVRKGASLSMDPNSSVGELGAELADVLIYLASIANREGIDLSQALRDKECVNEQRIWQ</sequence>
<proteinExistence type="predicted"/>
<gene>
    <name evidence="2" type="ORF">HGB44_03215</name>
</gene>
<dbReference type="RefSeq" id="WP_061080253.1">
    <property type="nucleotide sequence ID" value="NZ_JAAXPG010000002.1"/>
</dbReference>
<evidence type="ECO:0000259" key="1">
    <source>
        <dbReference type="Pfam" id="PF03819"/>
    </source>
</evidence>
<comment type="caution">
    <text evidence="2">The sequence shown here is derived from an EMBL/GenBank/DDBJ whole genome shotgun (WGS) entry which is preliminary data.</text>
</comment>
<accession>A0A7X6M8P6</accession>
<dbReference type="InterPro" id="IPR004518">
    <property type="entry name" value="MazG-like_dom"/>
</dbReference>
<dbReference type="Proteomes" id="UP000553209">
    <property type="component" value="Unassembled WGS sequence"/>
</dbReference>
<dbReference type="AlphaFoldDB" id="A0A7X6M8P6"/>
<dbReference type="Pfam" id="PF03819">
    <property type="entry name" value="MazG"/>
    <property type="match status" value="1"/>
</dbReference>
<organism evidence="2 3">
    <name type="scientific">Nocardiopsis alborubida</name>
    <dbReference type="NCBI Taxonomy" id="146802"/>
    <lineage>
        <taxon>Bacteria</taxon>
        <taxon>Bacillati</taxon>
        <taxon>Actinomycetota</taxon>
        <taxon>Actinomycetes</taxon>
        <taxon>Streptosporangiales</taxon>
        <taxon>Nocardiopsidaceae</taxon>
        <taxon>Nocardiopsis</taxon>
    </lineage>
</organism>
<dbReference type="Gene3D" id="1.10.287.1080">
    <property type="entry name" value="MazG-like"/>
    <property type="match status" value="1"/>
</dbReference>
<feature type="domain" description="NTP pyrophosphohydrolase MazG-like" evidence="1">
    <location>
        <begin position="37"/>
        <end position="94"/>
    </location>
</feature>
<evidence type="ECO:0000313" key="2">
    <source>
        <dbReference type="EMBL" id="NKY96687.1"/>
    </source>
</evidence>
<name>A0A7X6M8P6_9ACTN</name>
<dbReference type="SUPFAM" id="SSF101386">
    <property type="entry name" value="all-alpha NTP pyrophosphatases"/>
    <property type="match status" value="1"/>
</dbReference>
<keyword evidence="3" id="KW-1185">Reference proteome</keyword>
<dbReference type="EMBL" id="JAAXPG010000002">
    <property type="protein sequence ID" value="NKY96687.1"/>
    <property type="molecule type" value="Genomic_DNA"/>
</dbReference>